<reference evidence="2 3" key="1">
    <citation type="submission" date="2019-11" db="EMBL/GenBank/DDBJ databases">
        <title>Whole-genome sequence of the anaerobic purple sulfur bacterium Allochromatium palmeri DSM 15591.</title>
        <authorList>
            <person name="Kyndt J.A."/>
            <person name="Meyer T.E."/>
        </authorList>
    </citation>
    <scope>NUCLEOTIDE SEQUENCE [LARGE SCALE GENOMIC DNA]</scope>
    <source>
        <strain evidence="2 3">DSM 15591</strain>
    </source>
</reference>
<dbReference type="OrthoDB" id="9818481at2"/>
<comment type="caution">
    <text evidence="2">The sequence shown here is derived from an EMBL/GenBank/DDBJ whole genome shotgun (WGS) entry which is preliminary data.</text>
</comment>
<dbReference type="EMBL" id="WNKT01000042">
    <property type="protein sequence ID" value="MTW22489.1"/>
    <property type="molecule type" value="Genomic_DNA"/>
</dbReference>
<name>A0A6N8EHW5_9GAMM</name>
<sequence>MSRPIGEMRITLPQAVNQVYAGDLAAARTLNGRSVQAAPPGAARAARAQEQQRIAAPPAFWKRLFNFIGLRKFTPEESYRAQTHALSGKLRDAVTKLGTGHATKDALVGPMGEIVGDIKKLALTVLANNPDMKLLVESRRKLLNRQPAGGDAKQQLASVELKIEAMARQTEKAIIGARLGALVKSMSNEGLNRLHRVADETRERLQSQLRKIDRYDEKKALPEGPMKDQELALRSREYRSFERPLGLALSLFVATRDELASRNAARQWETSGVATIDMDRLQTEAKPQLERLEGHLAPALLSLDHFERTFRDTSRNMHFSINGEALNICQLGARNNDQTAAMAAYATDKERIAAKFGENAPKVLAFLDQQLIMGTTNSILKNVTVEIGNPPEPCVVKGTRIGLTPGTSHINMNVVGGENAVTFEVNIRRPIAEILDETEGSHKFDQDRSYFDISYKIALTSDNHLTWDGEPKLAYRLKNPKN</sequence>
<proteinExistence type="predicted"/>
<accession>A0A6N8EHW5</accession>
<evidence type="ECO:0000256" key="1">
    <source>
        <dbReference type="SAM" id="Coils"/>
    </source>
</evidence>
<gene>
    <name evidence="2" type="ORF">GJ668_15555</name>
</gene>
<dbReference type="RefSeq" id="WP_155451052.1">
    <property type="nucleotide sequence ID" value="NZ_WNKT01000042.1"/>
</dbReference>
<dbReference type="Proteomes" id="UP000434044">
    <property type="component" value="Unassembled WGS sequence"/>
</dbReference>
<keyword evidence="1" id="KW-0175">Coiled coil</keyword>
<organism evidence="2 3">
    <name type="scientific">Allochromatium palmeri</name>
    <dbReference type="NCBI Taxonomy" id="231048"/>
    <lineage>
        <taxon>Bacteria</taxon>
        <taxon>Pseudomonadati</taxon>
        <taxon>Pseudomonadota</taxon>
        <taxon>Gammaproteobacteria</taxon>
        <taxon>Chromatiales</taxon>
        <taxon>Chromatiaceae</taxon>
        <taxon>Allochromatium</taxon>
    </lineage>
</organism>
<dbReference type="AlphaFoldDB" id="A0A6N8EHW5"/>
<feature type="coiled-coil region" evidence="1">
    <location>
        <begin position="191"/>
        <end position="218"/>
    </location>
</feature>
<evidence type="ECO:0000313" key="2">
    <source>
        <dbReference type="EMBL" id="MTW22489.1"/>
    </source>
</evidence>
<protein>
    <submittedName>
        <fullName evidence="2">Uncharacterized protein</fullName>
    </submittedName>
</protein>
<evidence type="ECO:0000313" key="3">
    <source>
        <dbReference type="Proteomes" id="UP000434044"/>
    </source>
</evidence>
<keyword evidence="3" id="KW-1185">Reference proteome</keyword>